<name>S5MRD5_9ABAC</name>
<dbReference type="FunFam" id="1.10.1170.10:FF:000002">
    <property type="entry name" value="Baculoviral IAP repeat containing 7"/>
    <property type="match status" value="1"/>
</dbReference>
<dbReference type="PROSITE" id="PS01282">
    <property type="entry name" value="BIR_REPEAT_1"/>
    <property type="match status" value="1"/>
</dbReference>
<dbReference type="GO" id="GO:0043027">
    <property type="term" value="F:cysteine-type endopeptidase inhibitor activity involved in apoptotic process"/>
    <property type="evidence" value="ECO:0007669"/>
    <property type="project" value="TreeGrafter"/>
</dbReference>
<dbReference type="GO" id="GO:0051726">
    <property type="term" value="P:regulation of cell cycle"/>
    <property type="evidence" value="ECO:0007669"/>
    <property type="project" value="TreeGrafter"/>
</dbReference>
<dbReference type="OrthoDB" id="9255at10239"/>
<keyword evidence="1" id="KW-0053">Apoptosis</keyword>
<organism evidence="7 8">
    <name type="scientific">Choristoneura rosaceana nucleopolyhedrovirus</name>
    <dbReference type="NCBI Taxonomy" id="58094"/>
    <lineage>
        <taxon>Viruses</taxon>
        <taxon>Viruses incertae sedis</taxon>
        <taxon>Naldaviricetes</taxon>
        <taxon>Lefavirales</taxon>
        <taxon>Baculoviridae</taxon>
        <taxon>Alphabaculovirus</taxon>
        <taxon>Alphabaculovirus chorosaceanae</taxon>
    </lineage>
</organism>
<dbReference type="PROSITE" id="PS50143">
    <property type="entry name" value="BIR_REPEAT_2"/>
    <property type="match status" value="2"/>
</dbReference>
<keyword evidence="4" id="KW-0862">Zinc</keyword>
<dbReference type="GO" id="GO:0090263">
    <property type="term" value="P:positive regulation of canonical Wnt signaling pathway"/>
    <property type="evidence" value="ECO:0007669"/>
    <property type="project" value="TreeGrafter"/>
</dbReference>
<evidence type="ECO:0000313" key="7">
    <source>
        <dbReference type="EMBL" id="AGR57154.1"/>
    </source>
</evidence>
<keyword evidence="8" id="KW-1185">Reference proteome</keyword>
<evidence type="ECO:0000313" key="8">
    <source>
        <dbReference type="Proteomes" id="UP000208100"/>
    </source>
</evidence>
<dbReference type="InterPro" id="IPR050784">
    <property type="entry name" value="IAP"/>
</dbReference>
<dbReference type="Gene3D" id="3.30.40.10">
    <property type="entry name" value="Zinc/RING finger domain, C3HC4 (zinc finger)"/>
    <property type="match status" value="1"/>
</dbReference>
<dbReference type="InterPro" id="IPR001370">
    <property type="entry name" value="BIR_rpt"/>
</dbReference>
<dbReference type="InterPro" id="IPR013083">
    <property type="entry name" value="Znf_RING/FYVE/PHD"/>
</dbReference>
<protein>
    <submittedName>
        <fullName evidence="7">IAP-3</fullName>
    </submittedName>
</protein>
<evidence type="ECO:0000259" key="6">
    <source>
        <dbReference type="PROSITE" id="PS50089"/>
    </source>
</evidence>
<dbReference type="CDD" id="cd00022">
    <property type="entry name" value="BIR"/>
    <property type="match status" value="2"/>
</dbReference>
<evidence type="ECO:0000256" key="5">
    <source>
        <dbReference type="PROSITE-ProRule" id="PRU00175"/>
    </source>
</evidence>
<dbReference type="InterPro" id="IPR001841">
    <property type="entry name" value="Znf_RING"/>
</dbReference>
<dbReference type="GO" id="GO:0061630">
    <property type="term" value="F:ubiquitin protein ligase activity"/>
    <property type="evidence" value="ECO:0007669"/>
    <property type="project" value="TreeGrafter"/>
</dbReference>
<accession>S5MRD5</accession>
<evidence type="ECO:0000256" key="3">
    <source>
        <dbReference type="ARBA" id="ARBA00022771"/>
    </source>
</evidence>
<dbReference type="SMART" id="SM00238">
    <property type="entry name" value="BIR"/>
    <property type="match status" value="2"/>
</dbReference>
<evidence type="ECO:0000256" key="4">
    <source>
        <dbReference type="ARBA" id="ARBA00022833"/>
    </source>
</evidence>
<gene>
    <name evidence="7" type="primary">iap-3</name>
</gene>
<sequence>MSTQPLLEDGANMKDENARLATYTNWPVQFLEPQRMAANGFYYLGRSDEVRCAFCKVEIMRWMNGDDPESDHKKWAPRCPFLRRSDVAQESAGVHAPQESVGVHAPQESVGVHAPQESVGVHAPQESAGVHAPRECEATNKVSFPVPVHPEYAIEAARLRTFTAWPRGLKQHPEILAEAGFFYTGKSDKVKCFYCNGGLNNWEQDDDPWQQHALWFGRCAYVLLVKGHDYVQKVVTESCVVRNTNKKQVVEQTVYEPNTPDEQLCKICYDAKKTVCFVPCGHVMACGKCASTLTICPYCRANVETPVRMYQV</sequence>
<dbReference type="GeneID" id="16479787"/>
<dbReference type="Pfam" id="PF00653">
    <property type="entry name" value="BIR"/>
    <property type="match status" value="2"/>
</dbReference>
<dbReference type="KEGG" id="vg:16479787"/>
<dbReference type="GO" id="GO:0008270">
    <property type="term" value="F:zinc ion binding"/>
    <property type="evidence" value="ECO:0007669"/>
    <property type="project" value="UniProtKB-KW"/>
</dbReference>
<dbReference type="Gene3D" id="1.10.1170.10">
    <property type="entry name" value="Inhibitor Of Apoptosis Protein (2mihbC-IAP-1), Chain A"/>
    <property type="match status" value="2"/>
</dbReference>
<dbReference type="GO" id="GO:0031398">
    <property type="term" value="P:positive regulation of protein ubiquitination"/>
    <property type="evidence" value="ECO:0007669"/>
    <property type="project" value="TreeGrafter"/>
</dbReference>
<keyword evidence="3 5" id="KW-0863">Zinc-finger</keyword>
<dbReference type="PANTHER" id="PTHR10044:SF174">
    <property type="entry name" value="DEATH-ASSOCIATED INHIBITOR OF APOPTOSIS 1"/>
    <property type="match status" value="1"/>
</dbReference>
<proteinExistence type="predicted"/>
<dbReference type="SUPFAM" id="SSF57924">
    <property type="entry name" value="Inhibitor of apoptosis (IAP) repeat"/>
    <property type="match status" value="2"/>
</dbReference>
<dbReference type="Pfam" id="PF13920">
    <property type="entry name" value="zf-C3HC4_3"/>
    <property type="match status" value="1"/>
</dbReference>
<feature type="domain" description="RING-type" evidence="6">
    <location>
        <begin position="265"/>
        <end position="300"/>
    </location>
</feature>
<dbReference type="EMBL" id="KC961304">
    <property type="protein sequence ID" value="AGR57154.1"/>
    <property type="molecule type" value="Genomic_DNA"/>
</dbReference>
<dbReference type="RefSeq" id="YP_008378470.1">
    <property type="nucleotide sequence ID" value="NC_021924.1"/>
</dbReference>
<dbReference type="Proteomes" id="UP000208100">
    <property type="component" value="Segment"/>
</dbReference>
<evidence type="ECO:0000256" key="1">
    <source>
        <dbReference type="ARBA" id="ARBA00022703"/>
    </source>
</evidence>
<reference evidence="7 8" key="1">
    <citation type="journal article" date="2013" name="PLoS ONE">
        <title>Comparative Genome Sequence Analysis of Choristoneura occidentalis Freeman and C. rosaceana Harris (Lepidoptera: Tortricidae) Alphabaculoviruses.</title>
        <authorList>
            <person name="Thumbi D.K."/>
            <person name="Beliveau C."/>
            <person name="Cusson M."/>
            <person name="Lapointe R."/>
            <person name="Lucarotti C.J."/>
        </authorList>
    </citation>
    <scope>NUCLEOTIDE SEQUENCE [LARGE SCALE GENOMIC DNA]</scope>
    <source>
        <strain evidence="7">NB_1</strain>
    </source>
</reference>
<dbReference type="PANTHER" id="PTHR10044">
    <property type="entry name" value="INHIBITOR OF APOPTOSIS"/>
    <property type="match status" value="1"/>
</dbReference>
<dbReference type="FunFam" id="1.10.1170.10:FF:000003">
    <property type="entry name" value="E3 ubiquitin-protein ligase XIAP"/>
    <property type="match status" value="1"/>
</dbReference>
<evidence type="ECO:0000256" key="2">
    <source>
        <dbReference type="ARBA" id="ARBA00022723"/>
    </source>
</evidence>
<keyword evidence="2" id="KW-0479">Metal-binding</keyword>
<dbReference type="PROSITE" id="PS50089">
    <property type="entry name" value="ZF_RING_2"/>
    <property type="match status" value="1"/>
</dbReference>